<dbReference type="Pfam" id="PF20160">
    <property type="entry name" value="C-JID"/>
    <property type="match status" value="1"/>
</dbReference>
<dbReference type="GO" id="GO:0043531">
    <property type="term" value="F:ADP binding"/>
    <property type="evidence" value="ECO:0007669"/>
    <property type="project" value="InterPro"/>
</dbReference>
<dbReference type="Pfam" id="PF01582">
    <property type="entry name" value="TIR"/>
    <property type="match status" value="1"/>
</dbReference>
<keyword evidence="10" id="KW-1185">Reference proteome</keyword>
<dbReference type="InterPro" id="IPR027417">
    <property type="entry name" value="P-loop_NTPase"/>
</dbReference>
<dbReference type="EnsemblPlants" id="QL05p009546:mrna">
    <property type="protein sequence ID" value="QL05p009546:mrna"/>
    <property type="gene ID" value="QL05p009546"/>
</dbReference>
<dbReference type="Pfam" id="PF00931">
    <property type="entry name" value="NB-ARC"/>
    <property type="match status" value="1"/>
</dbReference>
<dbReference type="Gene3D" id="3.40.50.10140">
    <property type="entry name" value="Toll/interleukin-1 receptor homology (TIR) domain"/>
    <property type="match status" value="1"/>
</dbReference>
<dbReference type="InterPro" id="IPR011713">
    <property type="entry name" value="Leu-rich_rpt_3"/>
</dbReference>
<dbReference type="FunFam" id="3.40.50.10140:FF:000007">
    <property type="entry name" value="Disease resistance protein (TIR-NBS-LRR class)"/>
    <property type="match status" value="1"/>
</dbReference>
<evidence type="ECO:0000256" key="2">
    <source>
        <dbReference type="ARBA" id="ARBA00022614"/>
    </source>
</evidence>
<dbReference type="InterPro" id="IPR058546">
    <property type="entry name" value="RPS4B/Roq1-like_LRR"/>
</dbReference>
<evidence type="ECO:0000256" key="7">
    <source>
        <dbReference type="ARBA" id="ARBA00047304"/>
    </source>
</evidence>
<dbReference type="FunCoup" id="A0A7N2R486">
    <property type="interactions" value="311"/>
</dbReference>
<dbReference type="PRINTS" id="PR00364">
    <property type="entry name" value="DISEASERSIST"/>
</dbReference>
<dbReference type="Pfam" id="PF23286">
    <property type="entry name" value="LRR_13"/>
    <property type="match status" value="1"/>
</dbReference>
<dbReference type="Pfam" id="PF07725">
    <property type="entry name" value="LRR_3"/>
    <property type="match status" value="1"/>
</dbReference>
<dbReference type="EMBL" id="LRBV02000005">
    <property type="status" value="NOT_ANNOTATED_CDS"/>
    <property type="molecule type" value="Genomic_DNA"/>
</dbReference>
<feature type="domain" description="TIR" evidence="8">
    <location>
        <begin position="22"/>
        <end position="192"/>
    </location>
</feature>
<dbReference type="InParanoid" id="A0A7N2R486"/>
<dbReference type="Proteomes" id="UP000594261">
    <property type="component" value="Chromosome 5"/>
</dbReference>
<proteinExistence type="predicted"/>
<dbReference type="Gene3D" id="1.10.8.430">
    <property type="entry name" value="Helical domain of apoptotic protease-activating factors"/>
    <property type="match status" value="1"/>
</dbReference>
<dbReference type="EC" id="3.2.2.6" evidence="1"/>
<dbReference type="Pfam" id="PF23282">
    <property type="entry name" value="WHD_ROQ1"/>
    <property type="match status" value="1"/>
</dbReference>
<dbReference type="GO" id="GO:0061809">
    <property type="term" value="F:NAD+ nucleosidase activity, cyclic ADP-ribose generating"/>
    <property type="evidence" value="ECO:0007669"/>
    <property type="project" value="UniProtKB-EC"/>
</dbReference>
<dbReference type="PANTHER" id="PTHR11017">
    <property type="entry name" value="LEUCINE-RICH REPEAT-CONTAINING PROTEIN"/>
    <property type="match status" value="1"/>
</dbReference>
<keyword evidence="6" id="KW-0520">NAD</keyword>
<reference evidence="9" key="2">
    <citation type="submission" date="2021-01" db="UniProtKB">
        <authorList>
            <consortium name="EnsemblPlants"/>
        </authorList>
    </citation>
    <scope>IDENTIFICATION</scope>
</reference>
<reference evidence="9 10" key="1">
    <citation type="journal article" date="2016" name="G3 (Bethesda)">
        <title>First Draft Assembly and Annotation of the Genome of a California Endemic Oak Quercus lobata Nee (Fagaceae).</title>
        <authorList>
            <person name="Sork V.L."/>
            <person name="Fitz-Gibbon S.T."/>
            <person name="Puiu D."/>
            <person name="Crepeau M."/>
            <person name="Gugger P.F."/>
            <person name="Sherman R."/>
            <person name="Stevens K."/>
            <person name="Langley C.H."/>
            <person name="Pellegrini M."/>
            <person name="Salzberg S.L."/>
        </authorList>
    </citation>
    <scope>NUCLEOTIDE SEQUENCE [LARGE SCALE GENOMIC DNA]</scope>
    <source>
        <strain evidence="9 10">cv. SW786</strain>
    </source>
</reference>
<dbReference type="AlphaFoldDB" id="A0A7N2R486"/>
<keyword evidence="4" id="KW-0378">Hydrolase</keyword>
<evidence type="ECO:0000256" key="5">
    <source>
        <dbReference type="ARBA" id="ARBA00022821"/>
    </source>
</evidence>
<sequence length="1201" mass="136708">MSSISSQKTSSSSSFSPSTPWWKYDVFLSFRGEDTRSSFTDHLYVALKQRGIVTFRDEENLEIGKSISPELLKAIKESRFAIVILSRNFASSTWCLDELIKIIGCLKEKTTTVLPIFYNVDPSDVRKQTGTFAQAFSKHEESFKDDIEKVQMWKAVLEEVANLKGWHLLDRSEAQLIQDIVGELWHKLNYAFFEDTKDLVGIESRVKELESCLAIGSNDVRIIGVWGMGGIGKTTLARVVFHMVSREFDGCCFLHNVREVCEKEGLLPLQQQIIRKILNESIQDVDEGVFVIKNRLRHKRILLVLDDVSQLDQLEKLVGKHNWFGFGSRVIITTRDKHLLHTHEVDEICEAETLSDDEALHLLSLKAFKKDRPPKDYLQLSKDAVQYTKGLPLAIEILGSTLFNRDINQWKSTLLRLKKFPECAIFEALKISYDRLHETEKKIFLYIACFFNHEYKNSVVSKLDYLDLYPAIGLVVLVEKSLIKINDPKVWMHDLVQDMGRKIVHEECPEEPGKRSILWSFEDINSVLTKNTGTEAIQGIVLKLPESKEAYWNPESFSMMHNLKLLTIDNVQLLHEPKHLPIGLRFLEWRGYPSKSLPLNFQSNDLVELYMCCSHIEQLWKGAKSFEKLKIIQMNGSPNLIETPDLIKVPNLEKMFLEDCLNLREIHPSTLVHNRLTLLNLRGCVNVKTLPSKFEMESLEVLILSSCSKLKKIPEFGENMQHVLELYLGGTAINKLPTSIGHLTTLVLLNVRDCKSLTCLPSSIFNLKLLKDVNISGCSKLERLPENVGNAESVEELDVSGTAIREVPSSIGLLKNLKMLSFSGCKGLSSFNYTSWYDLLPFSSRPKIADPMGLSSLSGLCSLTKLKLRDCNLREISNDISCIFSLKEIDLSENSFVCLPDSISQLCKLEIMHLENCTSLRTLPNLPVDIIRIWGDGCTSLETVLDLQKPNSFCKGELYLSNCSKLAENQDFIDIFLAVIRKHHQGLSRHDSYDNREYNWRYDMIIPGSVIPKWFIHQSIGAEVNIKEPSSHLCDDWMGTAICVVFSSLLHFSISFRLIANGKVMSAKLGTTYYSFVDLLSDHIFLCYLLPQYYKEDIKLLNECEANELSQIGIKIIIEDSESSSTSIIPYEDLGVLHHNFKNSVVVAEDNKAKQIHDNFDRAGPSRDGSCNDVAHPNRIERLHGGFDCEEYFECGEEIND</sequence>
<evidence type="ECO:0000313" key="10">
    <source>
        <dbReference type="Proteomes" id="UP000594261"/>
    </source>
</evidence>
<evidence type="ECO:0000256" key="4">
    <source>
        <dbReference type="ARBA" id="ARBA00022801"/>
    </source>
</evidence>
<dbReference type="InterPro" id="IPR044974">
    <property type="entry name" value="Disease_R_plants"/>
</dbReference>
<dbReference type="InterPro" id="IPR042197">
    <property type="entry name" value="Apaf_helical"/>
</dbReference>
<dbReference type="InterPro" id="IPR058192">
    <property type="entry name" value="WHD_ROQ1-like"/>
</dbReference>
<evidence type="ECO:0000256" key="1">
    <source>
        <dbReference type="ARBA" id="ARBA00011982"/>
    </source>
</evidence>
<keyword evidence="5" id="KW-0611">Plant defense</keyword>
<evidence type="ECO:0000256" key="6">
    <source>
        <dbReference type="ARBA" id="ARBA00023027"/>
    </source>
</evidence>
<dbReference type="Gramene" id="QL05p009546:mrna">
    <property type="protein sequence ID" value="QL05p009546:mrna"/>
    <property type="gene ID" value="QL05p009546"/>
</dbReference>
<evidence type="ECO:0000259" key="8">
    <source>
        <dbReference type="PROSITE" id="PS50104"/>
    </source>
</evidence>
<dbReference type="Gene3D" id="3.40.50.300">
    <property type="entry name" value="P-loop containing nucleotide triphosphate hydrolases"/>
    <property type="match status" value="1"/>
</dbReference>
<dbReference type="InterPro" id="IPR000157">
    <property type="entry name" value="TIR_dom"/>
</dbReference>
<dbReference type="PROSITE" id="PS50104">
    <property type="entry name" value="TIR"/>
    <property type="match status" value="1"/>
</dbReference>
<dbReference type="Gene3D" id="3.80.10.10">
    <property type="entry name" value="Ribonuclease Inhibitor"/>
    <property type="match status" value="3"/>
</dbReference>
<dbReference type="SUPFAM" id="SSF52058">
    <property type="entry name" value="L domain-like"/>
    <property type="match status" value="2"/>
</dbReference>
<dbReference type="InterPro" id="IPR045344">
    <property type="entry name" value="C-JID"/>
</dbReference>
<dbReference type="OMA" id="GWTAKDK"/>
<accession>A0A7N2R486</accession>
<dbReference type="InterPro" id="IPR035897">
    <property type="entry name" value="Toll_tir_struct_dom_sf"/>
</dbReference>
<dbReference type="GO" id="GO:0006952">
    <property type="term" value="P:defense response"/>
    <property type="evidence" value="ECO:0007669"/>
    <property type="project" value="InterPro"/>
</dbReference>
<protein>
    <recommendedName>
        <fullName evidence="1">ADP-ribosyl cyclase/cyclic ADP-ribose hydrolase</fullName>
        <ecNumber evidence="1">3.2.2.6</ecNumber>
    </recommendedName>
</protein>
<keyword evidence="2" id="KW-0433">Leucine-rich repeat</keyword>
<dbReference type="SMART" id="SM00255">
    <property type="entry name" value="TIR"/>
    <property type="match status" value="1"/>
</dbReference>
<dbReference type="SUPFAM" id="SSF52540">
    <property type="entry name" value="P-loop containing nucleoside triphosphate hydrolases"/>
    <property type="match status" value="1"/>
</dbReference>
<keyword evidence="3" id="KW-0677">Repeat</keyword>
<dbReference type="SUPFAM" id="SSF52200">
    <property type="entry name" value="Toll/Interleukin receptor TIR domain"/>
    <property type="match status" value="1"/>
</dbReference>
<dbReference type="PANTHER" id="PTHR11017:SF559">
    <property type="entry name" value="DISEASE RESISTANCE PROTEIN CHL1"/>
    <property type="match status" value="1"/>
</dbReference>
<comment type="catalytic activity">
    <reaction evidence="7">
        <text>NAD(+) + H2O = ADP-D-ribose + nicotinamide + H(+)</text>
        <dbReference type="Rhea" id="RHEA:16301"/>
        <dbReference type="ChEBI" id="CHEBI:15377"/>
        <dbReference type="ChEBI" id="CHEBI:15378"/>
        <dbReference type="ChEBI" id="CHEBI:17154"/>
        <dbReference type="ChEBI" id="CHEBI:57540"/>
        <dbReference type="ChEBI" id="CHEBI:57967"/>
        <dbReference type="EC" id="3.2.2.6"/>
    </reaction>
    <physiologicalReaction direction="left-to-right" evidence="7">
        <dbReference type="Rhea" id="RHEA:16302"/>
    </physiologicalReaction>
</comment>
<name>A0A7N2R486_QUELO</name>
<dbReference type="GO" id="GO:0007165">
    <property type="term" value="P:signal transduction"/>
    <property type="evidence" value="ECO:0007669"/>
    <property type="project" value="InterPro"/>
</dbReference>
<evidence type="ECO:0000313" key="9">
    <source>
        <dbReference type="EnsemblPlants" id="QL05p009546:mrna"/>
    </source>
</evidence>
<dbReference type="InterPro" id="IPR032675">
    <property type="entry name" value="LRR_dom_sf"/>
</dbReference>
<dbReference type="InterPro" id="IPR002182">
    <property type="entry name" value="NB-ARC"/>
</dbReference>
<organism evidence="9 10">
    <name type="scientific">Quercus lobata</name>
    <name type="common">Valley oak</name>
    <dbReference type="NCBI Taxonomy" id="97700"/>
    <lineage>
        <taxon>Eukaryota</taxon>
        <taxon>Viridiplantae</taxon>
        <taxon>Streptophyta</taxon>
        <taxon>Embryophyta</taxon>
        <taxon>Tracheophyta</taxon>
        <taxon>Spermatophyta</taxon>
        <taxon>Magnoliopsida</taxon>
        <taxon>eudicotyledons</taxon>
        <taxon>Gunneridae</taxon>
        <taxon>Pentapetalae</taxon>
        <taxon>rosids</taxon>
        <taxon>fabids</taxon>
        <taxon>Fagales</taxon>
        <taxon>Fagaceae</taxon>
        <taxon>Quercus</taxon>
    </lineage>
</organism>
<evidence type="ECO:0000256" key="3">
    <source>
        <dbReference type="ARBA" id="ARBA00022737"/>
    </source>
</evidence>